<reference evidence="7 8" key="1">
    <citation type="submission" date="2016-10" db="EMBL/GenBank/DDBJ databases">
        <authorList>
            <person name="de Groot N.N."/>
        </authorList>
    </citation>
    <scope>NUCLEOTIDE SEQUENCE [LARGE SCALE GENOMIC DNA]</scope>
    <source>
        <strain evidence="7 8">DSM 19981</strain>
    </source>
</reference>
<dbReference type="GO" id="GO:0016773">
    <property type="term" value="F:phosphotransferase activity, alcohol group as acceptor"/>
    <property type="evidence" value="ECO:0007669"/>
    <property type="project" value="InterPro"/>
</dbReference>
<feature type="domain" description="Carbohydrate kinase FGGY C-terminal" evidence="6">
    <location>
        <begin position="279"/>
        <end position="433"/>
    </location>
</feature>
<dbReference type="InterPro" id="IPR018483">
    <property type="entry name" value="Carb_kinase_FGGY_CS"/>
</dbReference>
<dbReference type="GO" id="GO:0016301">
    <property type="term" value="F:kinase activity"/>
    <property type="evidence" value="ECO:0007669"/>
    <property type="project" value="UniProtKB-KW"/>
</dbReference>
<protein>
    <submittedName>
        <fullName evidence="7">Xylulokinase</fullName>
    </submittedName>
</protein>
<dbReference type="Gene3D" id="3.30.420.40">
    <property type="match status" value="2"/>
</dbReference>
<evidence type="ECO:0000313" key="8">
    <source>
        <dbReference type="Proteomes" id="UP000199473"/>
    </source>
</evidence>
<feature type="domain" description="Carbohydrate kinase FGGY N-terminal" evidence="5">
    <location>
        <begin position="5"/>
        <end position="240"/>
    </location>
</feature>
<proteinExistence type="inferred from homology"/>
<dbReference type="RefSeq" id="WP_092961338.1">
    <property type="nucleotide sequence ID" value="NZ_FOSQ01000007.1"/>
</dbReference>
<dbReference type="GO" id="GO:0005975">
    <property type="term" value="P:carbohydrate metabolic process"/>
    <property type="evidence" value="ECO:0007669"/>
    <property type="project" value="InterPro"/>
</dbReference>
<dbReference type="PANTHER" id="PTHR43095">
    <property type="entry name" value="SUGAR KINASE"/>
    <property type="match status" value="1"/>
</dbReference>
<dbReference type="AlphaFoldDB" id="A0A1I4CCQ3"/>
<name>A0A1I4CCQ3_9PROT</name>
<dbReference type="Pfam" id="PF02782">
    <property type="entry name" value="FGGY_C"/>
    <property type="match status" value="1"/>
</dbReference>
<dbReference type="InterPro" id="IPR043129">
    <property type="entry name" value="ATPase_NBD"/>
</dbReference>
<evidence type="ECO:0000259" key="6">
    <source>
        <dbReference type="Pfam" id="PF02782"/>
    </source>
</evidence>
<dbReference type="PIRSF" id="PIRSF000538">
    <property type="entry name" value="GlpK"/>
    <property type="match status" value="1"/>
</dbReference>
<gene>
    <name evidence="7" type="ORF">SAMN02745775_107150</name>
</gene>
<evidence type="ECO:0000259" key="5">
    <source>
        <dbReference type="Pfam" id="PF00370"/>
    </source>
</evidence>
<keyword evidence="8" id="KW-1185">Reference proteome</keyword>
<dbReference type="InterPro" id="IPR050406">
    <property type="entry name" value="FGGY_Carb_Kinase"/>
</dbReference>
<comment type="similarity">
    <text evidence="1 4">Belongs to the FGGY kinase family.</text>
</comment>
<evidence type="ECO:0000256" key="2">
    <source>
        <dbReference type="ARBA" id="ARBA00022679"/>
    </source>
</evidence>
<sequence>MARLIGIDIGTTSTIGILVDSDGAVLATASRPVDLRSPAPGWAEEDPDQWWDNTLAILRAMLAQSPGPVAAIGVTGMVPALVLRDGAGALIRPSIQQSDGRTSAEVEEIRAEVDEAAFIARTGNGVNQQLIAPKLRWLRRHEPHAFARIATLRGSYDDIAWRLTGAASLERNWALEAGFLDLATDAIAEDLVALGGVTPAMLPPLRAGHVVIGGVTAEVPGLAKGTPVVAGCADHVASAFVAGVTRPGDLLVKFGGAGDILLATSSPSPDPRLFLDFHLVPGLFLPNGCMATSGAVLNWVVREWGGGRSHAELDMMAADVRPGAAGLLLLPYFLGEKTPLHDPHARGTLIGLGLHHGLAHVWRAALEAVCFGFRHHVEVLRDLGHDTTHVIASDGGAASRVWMQIAADVLGLPIHLLHGHPGSCLCAAYVAGIGVGAFEDWNAIGRFVTPAGRVEPDATAAARYNAIYPLWRESYERLKPLFPRLAAVTGC</sequence>
<evidence type="ECO:0000313" key="7">
    <source>
        <dbReference type="EMBL" id="SFK78988.1"/>
    </source>
</evidence>
<evidence type="ECO:0000256" key="4">
    <source>
        <dbReference type="RuleBase" id="RU003733"/>
    </source>
</evidence>
<dbReference type="Proteomes" id="UP000199473">
    <property type="component" value="Unassembled WGS sequence"/>
</dbReference>
<dbReference type="STRING" id="1123062.SAMN02745775_107150"/>
<accession>A0A1I4CCQ3</accession>
<evidence type="ECO:0000256" key="1">
    <source>
        <dbReference type="ARBA" id="ARBA00009156"/>
    </source>
</evidence>
<dbReference type="EMBL" id="FOSQ01000007">
    <property type="protein sequence ID" value="SFK78988.1"/>
    <property type="molecule type" value="Genomic_DNA"/>
</dbReference>
<evidence type="ECO:0000256" key="3">
    <source>
        <dbReference type="ARBA" id="ARBA00022777"/>
    </source>
</evidence>
<keyword evidence="2 4" id="KW-0808">Transferase</keyword>
<dbReference type="OrthoDB" id="9805576at2"/>
<organism evidence="7 8">
    <name type="scientific">Falsiroseomonas stagni DSM 19981</name>
    <dbReference type="NCBI Taxonomy" id="1123062"/>
    <lineage>
        <taxon>Bacteria</taxon>
        <taxon>Pseudomonadati</taxon>
        <taxon>Pseudomonadota</taxon>
        <taxon>Alphaproteobacteria</taxon>
        <taxon>Acetobacterales</taxon>
        <taxon>Roseomonadaceae</taxon>
        <taxon>Falsiroseomonas</taxon>
    </lineage>
</organism>
<dbReference type="CDD" id="cd07804">
    <property type="entry name" value="ASKHA_NBD_FGGY_RrXK-like"/>
    <property type="match status" value="1"/>
</dbReference>
<dbReference type="Pfam" id="PF00370">
    <property type="entry name" value="FGGY_N"/>
    <property type="match status" value="1"/>
</dbReference>
<dbReference type="PROSITE" id="PS00445">
    <property type="entry name" value="FGGY_KINASES_2"/>
    <property type="match status" value="1"/>
</dbReference>
<dbReference type="InterPro" id="IPR018485">
    <property type="entry name" value="FGGY_C"/>
</dbReference>
<dbReference type="SUPFAM" id="SSF53067">
    <property type="entry name" value="Actin-like ATPase domain"/>
    <property type="match status" value="2"/>
</dbReference>
<dbReference type="InterPro" id="IPR000577">
    <property type="entry name" value="Carb_kinase_FGGY"/>
</dbReference>
<dbReference type="PANTHER" id="PTHR43095:SF5">
    <property type="entry name" value="XYLULOSE KINASE"/>
    <property type="match status" value="1"/>
</dbReference>
<keyword evidence="3 4" id="KW-0418">Kinase</keyword>
<dbReference type="InterPro" id="IPR018484">
    <property type="entry name" value="FGGY_N"/>
</dbReference>